<evidence type="ECO:0000313" key="2">
    <source>
        <dbReference type="Proteomes" id="UP000324479"/>
    </source>
</evidence>
<proteinExistence type="predicted"/>
<dbReference type="AlphaFoldDB" id="A0A5M6D9W5"/>
<dbReference type="EMBL" id="VWOX01000006">
    <property type="protein sequence ID" value="KAA5543220.1"/>
    <property type="molecule type" value="Genomic_DNA"/>
</dbReference>
<dbReference type="Proteomes" id="UP000324479">
    <property type="component" value="Unassembled WGS sequence"/>
</dbReference>
<gene>
    <name evidence="1" type="ORF">FYK55_13165</name>
</gene>
<evidence type="ECO:0000313" key="1">
    <source>
        <dbReference type="EMBL" id="KAA5543220.1"/>
    </source>
</evidence>
<name>A0A5M6D9W5_9BACT</name>
<sequence length="140" mass="14748">MASRWMDPKSCRNLAVLVESVTAPLLIEHPAAVCLEMDIDVEMPIPCDNQRAADLIIALCTQALTAMPDGGDLLITAVETARGIELEIADSGTDVSTRERHLPIAAAAIQADLTWQNCPQGGVAVTILFPGQSASGRLAA</sequence>
<accession>A0A5M6D9W5</accession>
<dbReference type="InterPro" id="IPR036890">
    <property type="entry name" value="HATPase_C_sf"/>
</dbReference>
<keyword evidence="2" id="KW-1185">Reference proteome</keyword>
<dbReference type="Gene3D" id="3.30.565.10">
    <property type="entry name" value="Histidine kinase-like ATPase, C-terminal domain"/>
    <property type="match status" value="1"/>
</dbReference>
<organism evidence="1 2">
    <name type="scientific">Roseiconus nitratireducens</name>
    <dbReference type="NCBI Taxonomy" id="2605748"/>
    <lineage>
        <taxon>Bacteria</taxon>
        <taxon>Pseudomonadati</taxon>
        <taxon>Planctomycetota</taxon>
        <taxon>Planctomycetia</taxon>
        <taxon>Pirellulales</taxon>
        <taxon>Pirellulaceae</taxon>
        <taxon>Roseiconus</taxon>
    </lineage>
</organism>
<reference evidence="1 2" key="1">
    <citation type="submission" date="2019-08" db="EMBL/GenBank/DDBJ databases">
        <authorList>
            <person name="Dhanesh K."/>
            <person name="Kumar G."/>
            <person name="Sasikala C."/>
            <person name="Venkata Ramana C."/>
        </authorList>
    </citation>
    <scope>NUCLEOTIDE SEQUENCE [LARGE SCALE GENOMIC DNA]</scope>
    <source>
        <strain evidence="1 2">JC645</strain>
    </source>
</reference>
<dbReference type="SUPFAM" id="SSF55874">
    <property type="entry name" value="ATPase domain of HSP90 chaperone/DNA topoisomerase II/histidine kinase"/>
    <property type="match status" value="1"/>
</dbReference>
<protein>
    <submittedName>
        <fullName evidence="1">ATPase</fullName>
    </submittedName>
</protein>
<comment type="caution">
    <text evidence="1">The sequence shown here is derived from an EMBL/GenBank/DDBJ whole genome shotgun (WGS) entry which is preliminary data.</text>
</comment>